<keyword evidence="2" id="KW-1185">Reference proteome</keyword>
<sequence length="120" mass="13886">MISTVGPETFRFMIDAKSLIIGFLVDTKPDEGNRNRLQLAMTVMKMSDLFRWHDECRLRVYVNVEILKKPLNTPEIAYKTHCLPTCMFHMDSTESSRLVCCKVKCFALTDSMRHVVVVEI</sequence>
<dbReference type="AlphaFoldDB" id="A0A1J1IY50"/>
<dbReference type="EMBL" id="CVRI01000064">
    <property type="protein sequence ID" value="CRL05016.1"/>
    <property type="molecule type" value="Genomic_DNA"/>
</dbReference>
<name>A0A1J1IY50_9DIPT</name>
<accession>A0A1J1IY50</accession>
<evidence type="ECO:0000313" key="2">
    <source>
        <dbReference type="Proteomes" id="UP000183832"/>
    </source>
</evidence>
<organism evidence="1 2">
    <name type="scientific">Clunio marinus</name>
    <dbReference type="NCBI Taxonomy" id="568069"/>
    <lineage>
        <taxon>Eukaryota</taxon>
        <taxon>Metazoa</taxon>
        <taxon>Ecdysozoa</taxon>
        <taxon>Arthropoda</taxon>
        <taxon>Hexapoda</taxon>
        <taxon>Insecta</taxon>
        <taxon>Pterygota</taxon>
        <taxon>Neoptera</taxon>
        <taxon>Endopterygota</taxon>
        <taxon>Diptera</taxon>
        <taxon>Nematocera</taxon>
        <taxon>Chironomoidea</taxon>
        <taxon>Chironomidae</taxon>
        <taxon>Clunio</taxon>
    </lineage>
</organism>
<reference evidence="1 2" key="1">
    <citation type="submission" date="2015-04" db="EMBL/GenBank/DDBJ databases">
        <authorList>
            <person name="Syromyatnikov M.Y."/>
            <person name="Popov V.N."/>
        </authorList>
    </citation>
    <scope>NUCLEOTIDE SEQUENCE [LARGE SCALE GENOMIC DNA]</scope>
</reference>
<evidence type="ECO:0000313" key="1">
    <source>
        <dbReference type="EMBL" id="CRL05016.1"/>
    </source>
</evidence>
<dbReference type="Proteomes" id="UP000183832">
    <property type="component" value="Unassembled WGS sequence"/>
</dbReference>
<gene>
    <name evidence="1" type="ORF">CLUMA_CG018534</name>
</gene>
<proteinExistence type="predicted"/>
<protein>
    <submittedName>
        <fullName evidence="1">CLUMA_CG018534, isoform A</fullName>
    </submittedName>
</protein>